<evidence type="ECO:0000256" key="6">
    <source>
        <dbReference type="SAM" id="MobiDB-lite"/>
    </source>
</evidence>
<dbReference type="GO" id="GO:0006261">
    <property type="term" value="P:DNA-templated DNA replication"/>
    <property type="evidence" value="ECO:0007669"/>
    <property type="project" value="InterPro"/>
</dbReference>
<dbReference type="InterPro" id="IPR002298">
    <property type="entry name" value="DNA_polymerase_A"/>
</dbReference>
<dbReference type="GO" id="GO:0006302">
    <property type="term" value="P:double-strand break repair"/>
    <property type="evidence" value="ECO:0007669"/>
    <property type="project" value="TreeGrafter"/>
</dbReference>
<evidence type="ECO:0000313" key="8">
    <source>
        <dbReference type="EMBL" id="KAA0173761.1"/>
    </source>
</evidence>
<dbReference type="Gene3D" id="1.20.1060.10">
    <property type="entry name" value="Taq DNA Polymerase, Chain T, domain 4"/>
    <property type="match status" value="1"/>
</dbReference>
<dbReference type="GO" id="GO:0003677">
    <property type="term" value="F:DNA binding"/>
    <property type="evidence" value="ECO:0007669"/>
    <property type="project" value="InterPro"/>
</dbReference>
<feature type="compositionally biased region" description="Low complexity" evidence="6">
    <location>
        <begin position="214"/>
        <end position="230"/>
    </location>
</feature>
<feature type="region of interest" description="Disordered" evidence="6">
    <location>
        <begin position="90"/>
        <end position="181"/>
    </location>
</feature>
<feature type="compositionally biased region" description="Acidic residues" evidence="6">
    <location>
        <begin position="129"/>
        <end position="140"/>
    </location>
</feature>
<evidence type="ECO:0000256" key="4">
    <source>
        <dbReference type="ARBA" id="ARBA00022932"/>
    </source>
</evidence>
<sequence>MAAAPASPSGSGQVYVYRSALRGPTVRSMLLHTSILERGVLAPPCDSAFGGPAQAPGAQRDADVPLDQWFSGAPPLTATLALSQLDAGRAGGSFSSATASPPVNGGSSRDALPRSRRPRQADPDRWDGNDEDDDDGDESFVVESSQAGSQNGRRLPRASPQRADGWGKPRRSLDRGMQAAPPVVPQSIVAALSRPPDALAASGSAVPIRSGTVARPAASTPLAPSRAASAAPPPPGASDTLASASRSGRTRSPAAATGHDGPGAGAAAPRRSGDAAAAKATAARAKRQRDAPSDSAGAAGITLDDHVAKRAALSTRGDFPGQGFGATEWVQELPRARTQGAVPAGFRRVLLRVPLRSDGRDGGAVPRSEHGQAWAEDTLSLREFVREWVASDVVAAKVLGHPACPSTVAGIALSLERDATDGAVARHAVYLPVGEAVEDDDSLPGAVARRRVVDTLVRAMLSAETAARRAGLEGGSKASLALDGERLKGATASTDAGELTAAEVWAVWARLLSWPGPELAAFDAKLLFYPALQACPSLAGGARPVADVLLAAWMLDPDAVANGVARSRGDAAPGGGAAERSRQITLHDVSAAYGVELPPAVLRVAPAGGAAGRGAPGSGAEAGDGAVQLRSLAGHLAMLAAVWRCLRALLSRSGMLPAFWGQEAALPCTLASIEVCGMAFDPEPLTTARSALTALLASLKAEANELAGGEFMITSNKEVAEVLYERLGLVASAQRQAYKARGPAKRMHKTTNEATLLQMQDQHPLPAVILAHRKANKSLTTYVEPFLKHRTRARIGVPARFLEARRPVPPALSELGLPPPSAPLTHEAEPLRLYSALLQTCTATGRLSSRFPNTQNLPKKATEIGTLRPPATAAAAAAASPAGEAALPQSLNVRSALRASAPNRELVSVDYGQIEMRLLAHFAGDPAFVAAANPEMAAASLDPGHSAAASSGSAGQPDIYQLVAAQCFSVAPASVTASQRQQAKTCCLGFMYGQGKADAARKLGVTPAEAGAVQQSLRTKFPGIVRFLASARSFAKAHGWVPTVIGRRRLLPGIRSANQAARSQAERQCVNAIIQGSAADVIKSAMLLLGAVIAAARDAVFGPPLSRECIARAASQPPASVATPASQTAVDAAGFESAGTFRGVLAPFDGPTVWTLAHCDVVHQIHDELVLDIPSAPGGAGGAGTAHRGRVCRVLERIMTDLAPAAVERIGAQWLQLVQEESRAGRGAALGGDSVARLVDFAQGFRCRFPVRFAAGPTYGSLVDL</sequence>
<feature type="domain" description="DNA-directed DNA polymerase family A palm" evidence="7">
    <location>
        <begin position="890"/>
        <end position="1177"/>
    </location>
</feature>
<dbReference type="InterPro" id="IPR001098">
    <property type="entry name" value="DNA-dir_DNA_pol_A_palm_dom"/>
</dbReference>
<keyword evidence="3" id="KW-0548">Nucleotidyltransferase</keyword>
<dbReference type="Proteomes" id="UP000322899">
    <property type="component" value="Unassembled WGS sequence"/>
</dbReference>
<dbReference type="GO" id="GO:0003887">
    <property type="term" value="F:DNA-directed DNA polymerase activity"/>
    <property type="evidence" value="ECO:0007669"/>
    <property type="project" value="UniProtKB-KW"/>
</dbReference>
<organism evidence="8 9">
    <name type="scientific">Cafeteria roenbergensis</name>
    <name type="common">Marine flagellate</name>
    <dbReference type="NCBI Taxonomy" id="33653"/>
    <lineage>
        <taxon>Eukaryota</taxon>
        <taxon>Sar</taxon>
        <taxon>Stramenopiles</taxon>
        <taxon>Bigyra</taxon>
        <taxon>Opalozoa</taxon>
        <taxon>Bicosoecida</taxon>
        <taxon>Cafeteriaceae</taxon>
        <taxon>Cafeteria</taxon>
    </lineage>
</organism>
<dbReference type="SUPFAM" id="SSF56672">
    <property type="entry name" value="DNA/RNA polymerases"/>
    <property type="match status" value="1"/>
</dbReference>
<dbReference type="EC" id="2.7.7.7" evidence="1"/>
<feature type="compositionally biased region" description="Basic and acidic residues" evidence="6">
    <location>
        <begin position="119"/>
        <end position="128"/>
    </location>
</feature>
<dbReference type="InterPro" id="IPR043502">
    <property type="entry name" value="DNA/RNA_pol_sf"/>
</dbReference>
<dbReference type="PANTHER" id="PTHR10133">
    <property type="entry name" value="DNA POLYMERASE I"/>
    <property type="match status" value="1"/>
</dbReference>
<feature type="compositionally biased region" description="Polar residues" evidence="6">
    <location>
        <begin position="142"/>
        <end position="152"/>
    </location>
</feature>
<dbReference type="PROSITE" id="PS00447">
    <property type="entry name" value="DNA_POLYMERASE_A"/>
    <property type="match status" value="1"/>
</dbReference>
<comment type="catalytic activity">
    <reaction evidence="5">
        <text>DNA(n) + a 2'-deoxyribonucleoside 5'-triphosphate = DNA(n+1) + diphosphate</text>
        <dbReference type="Rhea" id="RHEA:22508"/>
        <dbReference type="Rhea" id="RHEA-COMP:17339"/>
        <dbReference type="Rhea" id="RHEA-COMP:17340"/>
        <dbReference type="ChEBI" id="CHEBI:33019"/>
        <dbReference type="ChEBI" id="CHEBI:61560"/>
        <dbReference type="ChEBI" id="CHEBI:173112"/>
        <dbReference type="EC" id="2.7.7.7"/>
    </reaction>
</comment>
<keyword evidence="2" id="KW-0808">Transferase</keyword>
<reference evidence="8 9" key="1">
    <citation type="submission" date="2019-07" db="EMBL/GenBank/DDBJ databases">
        <title>Genomes of Cafeteria roenbergensis.</title>
        <authorList>
            <person name="Fischer M.G."/>
            <person name="Hackl T."/>
            <person name="Roman M."/>
        </authorList>
    </citation>
    <scope>NUCLEOTIDE SEQUENCE [LARGE SCALE GENOMIC DNA]</scope>
    <source>
        <strain evidence="8 9">E4-10P</strain>
    </source>
</reference>
<comment type="caution">
    <text evidence="8">The sequence shown here is derived from an EMBL/GenBank/DDBJ whole genome shotgun (WGS) entry which is preliminary data.</text>
</comment>
<feature type="compositionally biased region" description="Basic and acidic residues" evidence="6">
    <location>
        <begin position="165"/>
        <end position="174"/>
    </location>
</feature>
<feature type="region of interest" description="Disordered" evidence="6">
    <location>
        <begin position="196"/>
        <end position="299"/>
    </location>
</feature>
<keyword evidence="4" id="KW-0239">DNA-directed DNA polymerase</keyword>
<dbReference type="Gene3D" id="3.30.70.370">
    <property type="match status" value="1"/>
</dbReference>
<dbReference type="PANTHER" id="PTHR10133:SF62">
    <property type="entry name" value="DNA POLYMERASE THETA"/>
    <property type="match status" value="1"/>
</dbReference>
<protein>
    <recommendedName>
        <fullName evidence="1">DNA-directed DNA polymerase</fullName>
        <ecNumber evidence="1">2.7.7.7</ecNumber>
    </recommendedName>
</protein>
<evidence type="ECO:0000256" key="2">
    <source>
        <dbReference type="ARBA" id="ARBA00022679"/>
    </source>
</evidence>
<evidence type="ECO:0000256" key="1">
    <source>
        <dbReference type="ARBA" id="ARBA00012417"/>
    </source>
</evidence>
<gene>
    <name evidence="8" type="ORF">FNF27_04709</name>
</gene>
<dbReference type="InterPro" id="IPR019760">
    <property type="entry name" value="DNA-dir_DNA_pol_A_CS"/>
</dbReference>
<evidence type="ECO:0000313" key="9">
    <source>
        <dbReference type="Proteomes" id="UP000322899"/>
    </source>
</evidence>
<evidence type="ECO:0000259" key="7">
    <source>
        <dbReference type="SMART" id="SM00482"/>
    </source>
</evidence>
<dbReference type="PRINTS" id="PR00868">
    <property type="entry name" value="DNAPOLI"/>
</dbReference>
<accession>A0A5A8ECX5</accession>
<proteinExistence type="predicted"/>
<name>A0A5A8ECX5_CAFRO</name>
<evidence type="ECO:0000256" key="3">
    <source>
        <dbReference type="ARBA" id="ARBA00022695"/>
    </source>
</evidence>
<dbReference type="EMBL" id="VLTO01000029">
    <property type="protein sequence ID" value="KAA0173761.1"/>
    <property type="molecule type" value="Genomic_DNA"/>
</dbReference>
<feature type="compositionally biased region" description="Polar residues" evidence="6">
    <location>
        <begin position="93"/>
        <end position="107"/>
    </location>
</feature>
<dbReference type="AlphaFoldDB" id="A0A5A8ECX5"/>
<dbReference type="OrthoDB" id="275278at2759"/>
<evidence type="ECO:0000256" key="5">
    <source>
        <dbReference type="ARBA" id="ARBA00049244"/>
    </source>
</evidence>
<dbReference type="Gene3D" id="1.10.150.20">
    <property type="entry name" value="5' to 3' exonuclease, C-terminal subdomain"/>
    <property type="match status" value="1"/>
</dbReference>
<feature type="compositionally biased region" description="Low complexity" evidence="6">
    <location>
        <begin position="253"/>
        <end position="283"/>
    </location>
</feature>
<dbReference type="SMART" id="SM00482">
    <property type="entry name" value="POLAc"/>
    <property type="match status" value="1"/>
</dbReference>
<dbReference type="Pfam" id="PF00476">
    <property type="entry name" value="DNA_pol_A"/>
    <property type="match status" value="1"/>
</dbReference>